<sequence>KTLYIAVFDGRRNLEDILSVAWPAAHLIGIIVLYLRAGGI</sequence>
<dbReference type="AlphaFoldDB" id="X1RYG8"/>
<keyword evidence="1" id="KW-0812">Transmembrane</keyword>
<evidence type="ECO:0000256" key="1">
    <source>
        <dbReference type="SAM" id="Phobius"/>
    </source>
</evidence>
<reference evidence="2" key="1">
    <citation type="journal article" date="2014" name="Front. Microbiol.">
        <title>High frequency of phylogenetically diverse reductive dehalogenase-homologous genes in deep subseafloor sedimentary metagenomes.</title>
        <authorList>
            <person name="Kawai M."/>
            <person name="Futagami T."/>
            <person name="Toyoda A."/>
            <person name="Takaki Y."/>
            <person name="Nishi S."/>
            <person name="Hori S."/>
            <person name="Arai W."/>
            <person name="Tsubouchi T."/>
            <person name="Morono Y."/>
            <person name="Uchiyama I."/>
            <person name="Ito T."/>
            <person name="Fujiyama A."/>
            <person name="Inagaki F."/>
            <person name="Takami H."/>
        </authorList>
    </citation>
    <scope>NUCLEOTIDE SEQUENCE</scope>
    <source>
        <strain evidence="2">Expedition CK06-06</strain>
    </source>
</reference>
<name>X1RYG8_9ZZZZ</name>
<proteinExistence type="predicted"/>
<feature type="non-terminal residue" evidence="2">
    <location>
        <position position="1"/>
    </location>
</feature>
<evidence type="ECO:0000313" key="2">
    <source>
        <dbReference type="EMBL" id="GAI85827.1"/>
    </source>
</evidence>
<keyword evidence="1" id="KW-0472">Membrane</keyword>
<feature type="transmembrane region" description="Helical" evidence="1">
    <location>
        <begin position="20"/>
        <end position="37"/>
    </location>
</feature>
<comment type="caution">
    <text evidence="2">The sequence shown here is derived from an EMBL/GenBank/DDBJ whole genome shotgun (WGS) entry which is preliminary data.</text>
</comment>
<accession>X1RYG8</accession>
<keyword evidence="1" id="KW-1133">Transmembrane helix</keyword>
<protein>
    <submittedName>
        <fullName evidence="2">Uncharacterized protein</fullName>
    </submittedName>
</protein>
<gene>
    <name evidence="2" type="ORF">S12H4_15084</name>
</gene>
<organism evidence="2">
    <name type="scientific">marine sediment metagenome</name>
    <dbReference type="NCBI Taxonomy" id="412755"/>
    <lineage>
        <taxon>unclassified sequences</taxon>
        <taxon>metagenomes</taxon>
        <taxon>ecological metagenomes</taxon>
    </lineage>
</organism>
<dbReference type="EMBL" id="BARW01007222">
    <property type="protein sequence ID" value="GAI85827.1"/>
    <property type="molecule type" value="Genomic_DNA"/>
</dbReference>